<dbReference type="Proteomes" id="UP000078263">
    <property type="component" value="Chromosome"/>
</dbReference>
<keyword evidence="5" id="KW-1185">Reference proteome</keyword>
<dbReference type="AlphaFoldDB" id="A0A192D5R5"/>
<dbReference type="KEGG" id="pns:A9D12_11320"/>
<feature type="region of interest" description="Disordered" evidence="1">
    <location>
        <begin position="361"/>
        <end position="380"/>
    </location>
</feature>
<dbReference type="CDD" id="cd03820">
    <property type="entry name" value="GT4_AmsD-like"/>
    <property type="match status" value="1"/>
</dbReference>
<dbReference type="Pfam" id="PF00534">
    <property type="entry name" value="Glycos_transf_1"/>
    <property type="match status" value="1"/>
</dbReference>
<dbReference type="GO" id="GO:0016757">
    <property type="term" value="F:glycosyltransferase activity"/>
    <property type="evidence" value="ECO:0007669"/>
    <property type="project" value="UniProtKB-ARBA"/>
</dbReference>
<dbReference type="SUPFAM" id="SSF53756">
    <property type="entry name" value="UDP-Glycosyltransferase/glycogen phosphorylase"/>
    <property type="match status" value="1"/>
</dbReference>
<dbReference type="PANTHER" id="PTHR12526">
    <property type="entry name" value="GLYCOSYLTRANSFERASE"/>
    <property type="match status" value="1"/>
</dbReference>
<evidence type="ECO:0000313" key="5">
    <source>
        <dbReference type="Proteomes" id="UP000078263"/>
    </source>
</evidence>
<proteinExistence type="predicted"/>
<dbReference type="Pfam" id="PF13439">
    <property type="entry name" value="Glyco_transf_4"/>
    <property type="match status" value="1"/>
</dbReference>
<dbReference type="Gene3D" id="3.40.50.2000">
    <property type="entry name" value="Glycogen Phosphorylase B"/>
    <property type="match status" value="2"/>
</dbReference>
<evidence type="ECO:0000259" key="3">
    <source>
        <dbReference type="Pfam" id="PF13439"/>
    </source>
</evidence>
<evidence type="ECO:0000313" key="4">
    <source>
        <dbReference type="EMBL" id="ANK13430.1"/>
    </source>
</evidence>
<feature type="domain" description="Glycosyl transferase family 1" evidence="2">
    <location>
        <begin position="181"/>
        <end position="335"/>
    </location>
</feature>
<evidence type="ECO:0000256" key="1">
    <source>
        <dbReference type="SAM" id="MobiDB-lite"/>
    </source>
</evidence>
<gene>
    <name evidence="4" type="ORF">A9D12_11320</name>
</gene>
<protein>
    <submittedName>
        <fullName evidence="4">Uncharacterized protein</fullName>
    </submittedName>
</protein>
<evidence type="ECO:0000259" key="2">
    <source>
        <dbReference type="Pfam" id="PF00534"/>
    </source>
</evidence>
<organism evidence="4 5">
    <name type="scientific">Erythrobacter neustonensis</name>
    <dbReference type="NCBI Taxonomy" id="1112"/>
    <lineage>
        <taxon>Bacteria</taxon>
        <taxon>Pseudomonadati</taxon>
        <taxon>Pseudomonadota</taxon>
        <taxon>Alphaproteobacteria</taxon>
        <taxon>Sphingomonadales</taxon>
        <taxon>Erythrobacteraceae</taxon>
        <taxon>Erythrobacter/Porphyrobacter group</taxon>
        <taxon>Erythrobacter</taxon>
    </lineage>
</organism>
<name>A0A192D5R5_9SPHN</name>
<dbReference type="STRING" id="1112.A9D12_11320"/>
<accession>A0A192D5R5</accession>
<sequence>MSAQKHIAILITALGAGGAERVIAMLAHHWVDRGHRVSIITFDRADDPVYHPLPAQVTLWRLGAQVSVGYRGNARRLLRLRETLGQIRPDALVSFLTKNNLLAALACLGTPTPLICSERNNPERQDANRLWNLLLKVGYRRADFIVCQTNAIRRCFPRSVRDRLVVIYNPIAGFDRDPDADDARTLCAVGRLTPQKGFPHLIDAFAKVADHHPEWNLTIWGNGEIRAALEQQVEQMGLGSRISLPGTTEQPGDWARHATIFVQSSLYEGFGNALGEALASGLPVIATDCDFGPAEMIANGENGVLVPVQDADAMADAISGLITDHTLRSSYGAMAKVSMRKFEPAAILSRWDDLIEATTRSRRKAAPWPQPELVIENTAS</sequence>
<dbReference type="EMBL" id="CP016033">
    <property type="protein sequence ID" value="ANK13430.1"/>
    <property type="molecule type" value="Genomic_DNA"/>
</dbReference>
<reference evidence="4 5" key="1">
    <citation type="submission" date="2016-05" db="EMBL/GenBank/DDBJ databases">
        <title>Compelete Genome Sequence of Bacteriochlorophyll-Synthesizing Bacterium Porphyrobacter neustonensis DSM 9434.</title>
        <authorList>
            <person name="Shi X.-L."/>
            <person name="Wu Y.-H."/>
            <person name="Cheng H."/>
            <person name="Xu L."/>
            <person name="Zhang X.-Q."/>
            <person name="Wang C.-S."/>
            <person name="Xu X.-W."/>
        </authorList>
    </citation>
    <scope>NUCLEOTIDE SEQUENCE [LARGE SCALE GENOMIC DNA]</scope>
    <source>
        <strain evidence="4 5">DSM 9434</strain>
    </source>
</reference>
<dbReference type="InterPro" id="IPR028098">
    <property type="entry name" value="Glyco_trans_4-like_N"/>
</dbReference>
<dbReference type="RefSeq" id="WP_068351911.1">
    <property type="nucleotide sequence ID" value="NZ_CP016033.1"/>
</dbReference>
<dbReference type="InterPro" id="IPR001296">
    <property type="entry name" value="Glyco_trans_1"/>
</dbReference>
<feature type="domain" description="Glycosyltransferase subfamily 4-like N-terminal" evidence="3">
    <location>
        <begin position="17"/>
        <end position="171"/>
    </location>
</feature>